<evidence type="ECO:0000256" key="5">
    <source>
        <dbReference type="HAMAP-Rule" id="MF_00374"/>
    </source>
</evidence>
<keyword evidence="2 5" id="KW-0689">Ribosomal protein</keyword>
<dbReference type="STRING" id="1802591.A2113_01160"/>
<dbReference type="Gene3D" id="1.10.287.310">
    <property type="match status" value="1"/>
</dbReference>
<dbReference type="EMBL" id="MHCN01000010">
    <property type="protein sequence ID" value="OGY21916.1"/>
    <property type="molecule type" value="Genomic_DNA"/>
</dbReference>
<proteinExistence type="inferred from homology"/>
<sequence>MADKKTNYNQKEKTELIKILKDKEKDLLEAKVAMAQRKTKDVHLPSKIRHEIAKVKTALHAKSLGV</sequence>
<evidence type="ECO:0000256" key="1">
    <source>
        <dbReference type="ARBA" id="ARBA00009254"/>
    </source>
</evidence>
<organism evidence="6 7">
    <name type="scientific">Candidatus Woykebacteria bacterium GWA1_44_8</name>
    <dbReference type="NCBI Taxonomy" id="1802591"/>
    <lineage>
        <taxon>Bacteria</taxon>
        <taxon>Candidatus Woykeibacteriota</taxon>
    </lineage>
</organism>
<reference evidence="6 7" key="1">
    <citation type="journal article" date="2016" name="Nat. Commun.">
        <title>Thousands of microbial genomes shed light on interconnected biogeochemical processes in an aquifer system.</title>
        <authorList>
            <person name="Anantharaman K."/>
            <person name="Brown C.T."/>
            <person name="Hug L.A."/>
            <person name="Sharon I."/>
            <person name="Castelle C.J."/>
            <person name="Probst A.J."/>
            <person name="Thomas B.C."/>
            <person name="Singh A."/>
            <person name="Wilkins M.J."/>
            <person name="Karaoz U."/>
            <person name="Brodie E.L."/>
            <person name="Williams K.H."/>
            <person name="Hubbard S.S."/>
            <person name="Banfield J.F."/>
        </authorList>
    </citation>
    <scope>NUCLEOTIDE SEQUENCE [LARGE SCALE GENOMIC DNA]</scope>
</reference>
<dbReference type="GO" id="GO:1990904">
    <property type="term" value="C:ribonucleoprotein complex"/>
    <property type="evidence" value="ECO:0007669"/>
    <property type="project" value="UniProtKB-KW"/>
</dbReference>
<dbReference type="Proteomes" id="UP000176299">
    <property type="component" value="Unassembled WGS sequence"/>
</dbReference>
<dbReference type="InterPro" id="IPR036049">
    <property type="entry name" value="Ribosomal_uL29_sf"/>
</dbReference>
<evidence type="ECO:0000313" key="6">
    <source>
        <dbReference type="EMBL" id="OGY21916.1"/>
    </source>
</evidence>
<evidence type="ECO:0000256" key="4">
    <source>
        <dbReference type="ARBA" id="ARBA00035204"/>
    </source>
</evidence>
<dbReference type="AlphaFoldDB" id="A0A1G1W2M5"/>
<dbReference type="HAMAP" id="MF_00374">
    <property type="entry name" value="Ribosomal_uL29"/>
    <property type="match status" value="1"/>
</dbReference>
<dbReference type="GO" id="GO:0006412">
    <property type="term" value="P:translation"/>
    <property type="evidence" value="ECO:0007669"/>
    <property type="project" value="UniProtKB-UniRule"/>
</dbReference>
<evidence type="ECO:0000256" key="3">
    <source>
        <dbReference type="ARBA" id="ARBA00023274"/>
    </source>
</evidence>
<comment type="similarity">
    <text evidence="1 5">Belongs to the universal ribosomal protein uL29 family.</text>
</comment>
<accession>A0A1G1W2M5</accession>
<dbReference type="GO" id="GO:0003735">
    <property type="term" value="F:structural constituent of ribosome"/>
    <property type="evidence" value="ECO:0007669"/>
    <property type="project" value="InterPro"/>
</dbReference>
<gene>
    <name evidence="5" type="primary">rpmC</name>
    <name evidence="6" type="ORF">A2113_01160</name>
</gene>
<comment type="caution">
    <text evidence="6">The sequence shown here is derived from an EMBL/GenBank/DDBJ whole genome shotgun (WGS) entry which is preliminary data.</text>
</comment>
<evidence type="ECO:0000256" key="2">
    <source>
        <dbReference type="ARBA" id="ARBA00022980"/>
    </source>
</evidence>
<dbReference type="InterPro" id="IPR001854">
    <property type="entry name" value="Ribosomal_uL29"/>
</dbReference>
<dbReference type="GO" id="GO:0005840">
    <property type="term" value="C:ribosome"/>
    <property type="evidence" value="ECO:0007669"/>
    <property type="project" value="UniProtKB-KW"/>
</dbReference>
<name>A0A1G1W2M5_9BACT</name>
<dbReference type="Pfam" id="PF00831">
    <property type="entry name" value="Ribosomal_L29"/>
    <property type="match status" value="1"/>
</dbReference>
<keyword evidence="3 5" id="KW-0687">Ribonucleoprotein</keyword>
<dbReference type="SUPFAM" id="SSF46561">
    <property type="entry name" value="Ribosomal protein L29 (L29p)"/>
    <property type="match status" value="1"/>
</dbReference>
<dbReference type="NCBIfam" id="TIGR00012">
    <property type="entry name" value="L29"/>
    <property type="match status" value="1"/>
</dbReference>
<evidence type="ECO:0000313" key="7">
    <source>
        <dbReference type="Proteomes" id="UP000176299"/>
    </source>
</evidence>
<protein>
    <recommendedName>
        <fullName evidence="4 5">Large ribosomal subunit protein uL29</fullName>
    </recommendedName>
</protein>